<name>A0A840WKL5_9RHOB</name>
<protein>
    <recommendedName>
        <fullName evidence="3">2OG-Fe(II) oxygenase</fullName>
    </recommendedName>
</protein>
<gene>
    <name evidence="1" type="ORF">FHS89_001611</name>
</gene>
<proteinExistence type="predicted"/>
<reference evidence="1 2" key="1">
    <citation type="submission" date="2020-08" db="EMBL/GenBank/DDBJ databases">
        <title>Genomic Encyclopedia of Type Strains, Phase IV (KMG-IV): sequencing the most valuable type-strain genomes for metagenomic binning, comparative biology and taxonomic classification.</title>
        <authorList>
            <person name="Goeker M."/>
        </authorList>
    </citation>
    <scope>NUCLEOTIDE SEQUENCE [LARGE SCALE GENOMIC DNA]</scope>
    <source>
        <strain evidence="1 2">DSM 103377</strain>
    </source>
</reference>
<comment type="caution">
    <text evidence="1">The sequence shown here is derived from an EMBL/GenBank/DDBJ whole genome shotgun (WGS) entry which is preliminary data.</text>
</comment>
<evidence type="ECO:0008006" key="3">
    <source>
        <dbReference type="Google" id="ProtNLM"/>
    </source>
</evidence>
<dbReference type="AlphaFoldDB" id="A0A840WKL5"/>
<dbReference type="EMBL" id="JACIJS010000004">
    <property type="protein sequence ID" value="MBB5515599.1"/>
    <property type="molecule type" value="Genomic_DNA"/>
</dbReference>
<dbReference type="Gene3D" id="2.60.120.620">
    <property type="entry name" value="q2cbj1_9rhob like domain"/>
    <property type="match status" value="1"/>
</dbReference>
<dbReference type="Proteomes" id="UP000553766">
    <property type="component" value="Unassembled WGS sequence"/>
</dbReference>
<evidence type="ECO:0000313" key="1">
    <source>
        <dbReference type="EMBL" id="MBB5515599.1"/>
    </source>
</evidence>
<accession>A0A840WKL5</accession>
<dbReference type="RefSeq" id="WP_221229317.1">
    <property type="nucleotide sequence ID" value="NZ_JACIJS010000004.1"/>
</dbReference>
<organism evidence="1 2">
    <name type="scientific">Rubricella aquisinus</name>
    <dbReference type="NCBI Taxonomy" id="2028108"/>
    <lineage>
        <taxon>Bacteria</taxon>
        <taxon>Pseudomonadati</taxon>
        <taxon>Pseudomonadota</taxon>
        <taxon>Alphaproteobacteria</taxon>
        <taxon>Rhodobacterales</taxon>
        <taxon>Paracoccaceae</taxon>
        <taxon>Rubricella</taxon>
    </lineage>
</organism>
<keyword evidence="2" id="KW-1185">Reference proteome</keyword>
<sequence>MSRVDEIKRSVIASFKAGKQGEEPYRHWNLTDVLPQDVMEEVRDLPFPAPDLEVEGGTREANNKTRRYFDAESTAQFPVAAEVAEALQSPEMIAAVEEIYDTDLTDTYLRIEYAQDTQGFWLQPHTDIGVKKFTFLLYLSDGEGHENLGTDIYADADTHVGRSPFAPNAAMIFVPSDKTWHGFEPREIKGIRKSLIVNYVTKDWRAVEQLAFPGQFVKTAA</sequence>
<evidence type="ECO:0000313" key="2">
    <source>
        <dbReference type="Proteomes" id="UP000553766"/>
    </source>
</evidence>